<name>A0A1I6G8A0_9EURY</name>
<keyword evidence="2" id="KW-1185">Reference proteome</keyword>
<dbReference type="AlphaFoldDB" id="A0A1I6G8A0"/>
<proteinExistence type="predicted"/>
<dbReference type="RefSeq" id="WP_089804668.1">
    <property type="nucleotide sequence ID" value="NZ_FOYT01000001.1"/>
</dbReference>
<protein>
    <submittedName>
        <fullName evidence="1">Uncharacterized protein</fullName>
    </submittedName>
</protein>
<dbReference type="OrthoDB" id="205469at2157"/>
<evidence type="ECO:0000313" key="1">
    <source>
        <dbReference type="EMBL" id="SFR38415.1"/>
    </source>
</evidence>
<organism evidence="1 2">
    <name type="scientific">Halogeometricum rufum</name>
    <dbReference type="NCBI Taxonomy" id="553469"/>
    <lineage>
        <taxon>Archaea</taxon>
        <taxon>Methanobacteriati</taxon>
        <taxon>Methanobacteriota</taxon>
        <taxon>Stenosarchaea group</taxon>
        <taxon>Halobacteria</taxon>
        <taxon>Halobacteriales</taxon>
        <taxon>Haloferacaceae</taxon>
        <taxon>Halogeometricum</taxon>
    </lineage>
</organism>
<accession>A0A1I6G8A0</accession>
<evidence type="ECO:0000313" key="2">
    <source>
        <dbReference type="Proteomes" id="UP000198531"/>
    </source>
</evidence>
<reference evidence="2" key="1">
    <citation type="submission" date="2016-10" db="EMBL/GenBank/DDBJ databases">
        <authorList>
            <person name="Varghese N."/>
            <person name="Submissions S."/>
        </authorList>
    </citation>
    <scope>NUCLEOTIDE SEQUENCE [LARGE SCALE GENOMIC DNA]</scope>
    <source>
        <strain evidence="2">CGMCC 1.7736</strain>
    </source>
</reference>
<dbReference type="EMBL" id="FOYT01000001">
    <property type="protein sequence ID" value="SFR38415.1"/>
    <property type="molecule type" value="Genomic_DNA"/>
</dbReference>
<gene>
    <name evidence="1" type="ORF">SAMN04487947_0723</name>
</gene>
<dbReference type="Proteomes" id="UP000198531">
    <property type="component" value="Unassembled WGS sequence"/>
</dbReference>
<sequence length="167" mass="17070">MVRLVALGVVLLVVASGIGPGVAAAAGSPAANGATIASAAQHAPASAATDSAANRSDDRQFAFRIQRVSDCGFTCRDVTITATNTGDATAENVTVQTRLKTGERVVWRGNESVAELGPGESTTVTKRVTVGYFDALAVLANGGDVTANTTVAWDSGTETFTERRKVA</sequence>